<keyword evidence="2" id="KW-1185">Reference proteome</keyword>
<evidence type="ECO:0000313" key="1">
    <source>
        <dbReference type="EMBL" id="PKQ61102.1"/>
    </source>
</evidence>
<gene>
    <name evidence="1" type="ORF">BZG02_16790</name>
</gene>
<name>A0A2N3HSS6_9BACT</name>
<comment type="caution">
    <text evidence="1">The sequence shown here is derived from an EMBL/GenBank/DDBJ whole genome shotgun (WGS) entry which is preliminary data.</text>
</comment>
<sequence>MKYIAIIVTLASIMFVSCQPSNNSKKEYQSNDLNKRGHIHDSIEELISVKNDNNVDSIQPSINIEYDLDSLPFDSGSEILKYISFRIKFKPDSIIPEYRRIKGMTIPFWSRTNFYIAENDNYKGMSKRNFDLYKVLTHNVKSDKQFLIKERKFIFSVINRDNAFKVRDSVPLNIDLLLLSIYKDGVKYSLSPFVSHAEEVQ</sequence>
<dbReference type="AlphaFoldDB" id="A0A2N3HSS6"/>
<reference evidence="1 2" key="1">
    <citation type="journal article" date="2017" name="Front. Microbiol.">
        <title>Labilibaculum manganireducens gen. nov., sp. nov. and Labilibaculum filiforme sp. nov., Novel Bacteroidetes Isolated from Subsurface Sediments of the Baltic Sea.</title>
        <authorList>
            <person name="Vandieken V."/>
            <person name="Marshall I.P."/>
            <person name="Niemann H."/>
            <person name="Engelen B."/>
            <person name="Cypionka H."/>
        </authorList>
    </citation>
    <scope>NUCLEOTIDE SEQUENCE [LARGE SCALE GENOMIC DNA]</scope>
    <source>
        <strain evidence="1 2">59.16B</strain>
    </source>
</reference>
<evidence type="ECO:0008006" key="3">
    <source>
        <dbReference type="Google" id="ProtNLM"/>
    </source>
</evidence>
<accession>A0A2N3HSS6</accession>
<protein>
    <recommendedName>
        <fullName evidence="3">Lipoprotein</fullName>
    </recommendedName>
</protein>
<dbReference type="Proteomes" id="UP000233535">
    <property type="component" value="Unassembled WGS sequence"/>
</dbReference>
<proteinExistence type="predicted"/>
<dbReference type="PROSITE" id="PS51257">
    <property type="entry name" value="PROKAR_LIPOPROTEIN"/>
    <property type="match status" value="1"/>
</dbReference>
<evidence type="ECO:0000313" key="2">
    <source>
        <dbReference type="Proteomes" id="UP000233535"/>
    </source>
</evidence>
<dbReference type="EMBL" id="MVDD01000017">
    <property type="protein sequence ID" value="PKQ61102.1"/>
    <property type="molecule type" value="Genomic_DNA"/>
</dbReference>
<dbReference type="RefSeq" id="WP_101262907.1">
    <property type="nucleotide sequence ID" value="NZ_MVDD01000017.1"/>
</dbReference>
<organism evidence="1 2">
    <name type="scientific">Labilibaculum filiforme</name>
    <dbReference type="NCBI Taxonomy" id="1940526"/>
    <lineage>
        <taxon>Bacteria</taxon>
        <taxon>Pseudomonadati</taxon>
        <taxon>Bacteroidota</taxon>
        <taxon>Bacteroidia</taxon>
        <taxon>Marinilabiliales</taxon>
        <taxon>Marinifilaceae</taxon>
        <taxon>Labilibaculum</taxon>
    </lineage>
</organism>